<comment type="caution">
    <text evidence="4">The sequence shown here is derived from an EMBL/GenBank/DDBJ whole genome shotgun (WGS) entry which is preliminary data.</text>
</comment>
<proteinExistence type="inferred from homology"/>
<dbReference type="InterPro" id="IPR006684">
    <property type="entry name" value="YbgC/YbaW"/>
</dbReference>
<dbReference type="SUPFAM" id="SSF54637">
    <property type="entry name" value="Thioesterase/thiol ester dehydrase-isomerase"/>
    <property type="match status" value="1"/>
</dbReference>
<evidence type="ECO:0000313" key="5">
    <source>
        <dbReference type="Proteomes" id="UP000602647"/>
    </source>
</evidence>
<dbReference type="Gene3D" id="3.10.129.10">
    <property type="entry name" value="Hotdog Thioesterase"/>
    <property type="match status" value="1"/>
</dbReference>
<evidence type="ECO:0000313" key="4">
    <source>
        <dbReference type="EMBL" id="MBC6680379.1"/>
    </source>
</evidence>
<evidence type="ECO:0000256" key="1">
    <source>
        <dbReference type="ARBA" id="ARBA00005953"/>
    </source>
</evidence>
<protein>
    <submittedName>
        <fullName evidence="4">Acyl-CoA thioesterase</fullName>
    </submittedName>
</protein>
<dbReference type="PANTHER" id="PTHR31793">
    <property type="entry name" value="4-HYDROXYBENZOYL-COA THIOESTERASE FAMILY MEMBER"/>
    <property type="match status" value="1"/>
</dbReference>
<dbReference type="Pfam" id="PF03061">
    <property type="entry name" value="4HBT"/>
    <property type="match status" value="1"/>
</dbReference>
<dbReference type="Proteomes" id="UP000602647">
    <property type="component" value="Unassembled WGS sequence"/>
</dbReference>
<keyword evidence="2" id="KW-0378">Hydrolase</keyword>
<keyword evidence="5" id="KW-1185">Reference proteome</keyword>
<gene>
    <name evidence="4" type="ORF">H9L42_11175</name>
</gene>
<sequence length="138" mass="15848">MRKFELEHRVAYVETDAMAIVHHSNYIRWFEMGRNDMLRTIGYPYSKLEKMGIWMPVIGVACDYKSPAVFDEVVLIRAWVDKVKGASVYLAYEVVGKESGEVKVTGSSSHGVTDTDLRPLRLKKEFPDLYEKLVNAMK</sequence>
<dbReference type="InterPro" id="IPR006683">
    <property type="entry name" value="Thioestr_dom"/>
</dbReference>
<evidence type="ECO:0000259" key="3">
    <source>
        <dbReference type="Pfam" id="PF03061"/>
    </source>
</evidence>
<dbReference type="GO" id="GO:0047617">
    <property type="term" value="F:fatty acyl-CoA hydrolase activity"/>
    <property type="evidence" value="ECO:0007669"/>
    <property type="project" value="TreeGrafter"/>
</dbReference>
<accession>A0A923NKU7</accession>
<dbReference type="EMBL" id="JACRYT010000012">
    <property type="protein sequence ID" value="MBC6680379.1"/>
    <property type="molecule type" value="Genomic_DNA"/>
</dbReference>
<dbReference type="InterPro" id="IPR050563">
    <property type="entry name" value="4-hydroxybenzoyl-CoA_TE"/>
</dbReference>
<dbReference type="PANTHER" id="PTHR31793:SF27">
    <property type="entry name" value="NOVEL THIOESTERASE SUPERFAMILY DOMAIN AND SAPOSIN A-TYPE DOMAIN CONTAINING PROTEIN (0610012H03RIK)"/>
    <property type="match status" value="1"/>
</dbReference>
<name>A0A923NKU7_9FIRM</name>
<dbReference type="RefSeq" id="WP_187303476.1">
    <property type="nucleotide sequence ID" value="NZ_CBCTQH010000080.1"/>
</dbReference>
<dbReference type="CDD" id="cd00586">
    <property type="entry name" value="4HBT"/>
    <property type="match status" value="1"/>
</dbReference>
<organism evidence="4 5">
    <name type="scientific">Zhenpiania hominis</name>
    <dbReference type="NCBI Taxonomy" id="2763644"/>
    <lineage>
        <taxon>Bacteria</taxon>
        <taxon>Bacillati</taxon>
        <taxon>Bacillota</taxon>
        <taxon>Clostridia</taxon>
        <taxon>Peptostreptococcales</taxon>
        <taxon>Anaerovoracaceae</taxon>
        <taxon>Zhenpiania</taxon>
    </lineage>
</organism>
<dbReference type="NCBIfam" id="TIGR00051">
    <property type="entry name" value="YbgC/FadM family acyl-CoA thioesterase"/>
    <property type="match status" value="1"/>
</dbReference>
<reference evidence="4" key="1">
    <citation type="submission" date="2020-08" db="EMBL/GenBank/DDBJ databases">
        <title>Genome public.</title>
        <authorList>
            <person name="Liu C."/>
            <person name="Sun Q."/>
        </authorList>
    </citation>
    <scope>NUCLEOTIDE SEQUENCE</scope>
    <source>
        <strain evidence="4">BX12</strain>
    </source>
</reference>
<dbReference type="AlphaFoldDB" id="A0A923NKU7"/>
<comment type="similarity">
    <text evidence="1">Belongs to the 4-hydroxybenzoyl-CoA thioesterase family.</text>
</comment>
<feature type="domain" description="Thioesterase" evidence="3">
    <location>
        <begin position="20"/>
        <end position="101"/>
    </location>
</feature>
<dbReference type="PIRSF" id="PIRSF003230">
    <property type="entry name" value="YbgC"/>
    <property type="match status" value="1"/>
</dbReference>
<dbReference type="InterPro" id="IPR029069">
    <property type="entry name" value="HotDog_dom_sf"/>
</dbReference>
<evidence type="ECO:0000256" key="2">
    <source>
        <dbReference type="ARBA" id="ARBA00022801"/>
    </source>
</evidence>